<evidence type="ECO:0000313" key="2">
    <source>
        <dbReference type="EMBL" id="KAK6943752.1"/>
    </source>
</evidence>
<feature type="compositionally biased region" description="Low complexity" evidence="1">
    <location>
        <begin position="177"/>
        <end position="186"/>
    </location>
</feature>
<proteinExistence type="predicted"/>
<dbReference type="InterPro" id="IPR045882">
    <property type="entry name" value="GPT1/2"/>
</dbReference>
<sequence>MEEQSTEKNLKVQSLHLIDVSSEDDSLLLTASPRLLSDLQSSDLCGESRILEAMSTDKVDSTDIHKQNEHLSQPSQPSETLEPELKGKTGKCNLRKSLAWDNAFFTSAGVLDPEELSSIIEDAERDGEQKLPAIQEDIYGSTESLSTLGSESLTWDDFETELFDDVRASIQKLTKNLNNSSSTTSKAGSRDTKSHLTSKAGKGTESHSTSKAGRGETESHATRALKKEVLAPQGMLKQKPAAKKLGMGSVKLPKEASTSPQVSQPAALSGGSNPLLPKPPRILAKVNPMSATPTKRVSFGAHRVSINDKNAKKESVTGGGAQPSKVPGLGNLRGVVPRPKQSLKCNSSVSSSSIKLSTSSSIDSSSSGSSGSTGISSVNSRKQLVGSKSNNPNSSGPISRTLSKIGKSKTHPGNSQLSAYLTSMSKVPSSISPASSISELSIESYSSASTVNQWSDNVKSGPETGSPSREVSENGDIYFSDIKRLPEYKFSQGCENQVTESQSQPVEKAPRDVATSSCSLATRPSGLRMPSPKIGFFDGAKGASRTPKGGVQSLLNLSTVSKAACAISSPKGSSNNTKAQKLQQPIRTVTGSGNINDARNAALRLKPVSHLLQEPLNAATRVSSVSRSIKGALVRSPKLRGSFSPKSRGDGLVKPGDATPERLNVVEDLLPSDIMSNPKDGSGDTCVCVPIQGHSDVIGETPIQSAIKCSDNNRASDLSCTTKSPHGQKNDNAHSSPKPTSETNTDLRIPLAVKNSLPDIEALEKLTAPPLTENIQIENS</sequence>
<feature type="compositionally biased region" description="Polar residues" evidence="1">
    <location>
        <begin position="256"/>
        <end position="272"/>
    </location>
</feature>
<comment type="caution">
    <text evidence="2">The sequence shown here is derived from an EMBL/GenBank/DDBJ whole genome shotgun (WGS) entry which is preliminary data.</text>
</comment>
<feature type="compositionally biased region" description="Polar residues" evidence="1">
    <location>
        <begin position="733"/>
        <end position="746"/>
    </location>
</feature>
<feature type="region of interest" description="Disordered" evidence="1">
    <location>
        <begin position="451"/>
        <end position="474"/>
    </location>
</feature>
<reference evidence="2 3" key="1">
    <citation type="submission" date="2023-12" db="EMBL/GenBank/DDBJ databases">
        <title>A high-quality genome assembly for Dillenia turbinata (Dilleniales).</title>
        <authorList>
            <person name="Chanderbali A."/>
        </authorList>
    </citation>
    <scope>NUCLEOTIDE SEQUENCE [LARGE SCALE GENOMIC DNA]</scope>
    <source>
        <strain evidence="2">LSX21</strain>
        <tissue evidence="2">Leaf</tissue>
    </source>
</reference>
<feature type="region of interest" description="Disordered" evidence="1">
    <location>
        <begin position="499"/>
        <end position="525"/>
    </location>
</feature>
<dbReference type="PANTHER" id="PTHR33737:SF2">
    <property type="entry name" value="OS12G0102700 PROTEIN"/>
    <property type="match status" value="1"/>
</dbReference>
<feature type="region of interest" description="Disordered" evidence="1">
    <location>
        <begin position="65"/>
        <end position="86"/>
    </location>
</feature>
<accession>A0AAN8WD77</accession>
<feature type="compositionally biased region" description="Polar residues" evidence="1">
    <location>
        <begin position="714"/>
        <end position="727"/>
    </location>
</feature>
<feature type="region of interest" description="Disordered" evidence="1">
    <location>
        <begin position="177"/>
        <end position="416"/>
    </location>
</feature>
<dbReference type="PANTHER" id="PTHR33737">
    <property type="entry name" value="OS05G0121800 PROTEIN"/>
    <property type="match status" value="1"/>
</dbReference>
<evidence type="ECO:0000313" key="3">
    <source>
        <dbReference type="Proteomes" id="UP001370490"/>
    </source>
</evidence>
<feature type="compositionally biased region" description="Polar residues" evidence="1">
    <location>
        <begin position="451"/>
        <end position="469"/>
    </location>
</feature>
<dbReference type="AlphaFoldDB" id="A0AAN8WD77"/>
<dbReference type="EMBL" id="JBAMMX010000003">
    <property type="protein sequence ID" value="KAK6943752.1"/>
    <property type="molecule type" value="Genomic_DNA"/>
</dbReference>
<dbReference type="Proteomes" id="UP001370490">
    <property type="component" value="Unassembled WGS sequence"/>
</dbReference>
<gene>
    <name evidence="2" type="ORF">RJ641_024854</name>
</gene>
<dbReference type="GO" id="GO:0008017">
    <property type="term" value="F:microtubule binding"/>
    <property type="evidence" value="ECO:0007669"/>
    <property type="project" value="InterPro"/>
</dbReference>
<keyword evidence="3" id="KW-1185">Reference proteome</keyword>
<feature type="compositionally biased region" description="Basic and acidic residues" evidence="1">
    <location>
        <begin position="305"/>
        <end position="315"/>
    </location>
</feature>
<name>A0AAN8WD77_9MAGN</name>
<feature type="compositionally biased region" description="Basic and acidic residues" evidence="1">
    <location>
        <begin position="213"/>
        <end position="229"/>
    </location>
</feature>
<feature type="compositionally biased region" description="Polar residues" evidence="1">
    <location>
        <begin position="70"/>
        <end position="79"/>
    </location>
</feature>
<feature type="region of interest" description="Disordered" evidence="1">
    <location>
        <begin position="714"/>
        <end position="748"/>
    </location>
</feature>
<organism evidence="2 3">
    <name type="scientific">Dillenia turbinata</name>
    <dbReference type="NCBI Taxonomy" id="194707"/>
    <lineage>
        <taxon>Eukaryota</taxon>
        <taxon>Viridiplantae</taxon>
        <taxon>Streptophyta</taxon>
        <taxon>Embryophyta</taxon>
        <taxon>Tracheophyta</taxon>
        <taxon>Spermatophyta</taxon>
        <taxon>Magnoliopsida</taxon>
        <taxon>eudicotyledons</taxon>
        <taxon>Gunneridae</taxon>
        <taxon>Pentapetalae</taxon>
        <taxon>Dilleniales</taxon>
        <taxon>Dilleniaceae</taxon>
        <taxon>Dillenia</taxon>
    </lineage>
</organism>
<evidence type="ECO:0000256" key="1">
    <source>
        <dbReference type="SAM" id="MobiDB-lite"/>
    </source>
</evidence>
<protein>
    <submittedName>
        <fullName evidence="2">Uncharacterized protein</fullName>
    </submittedName>
</protein>
<feature type="compositionally biased region" description="Low complexity" evidence="1">
    <location>
        <begin position="342"/>
        <end position="399"/>
    </location>
</feature>